<dbReference type="Pfam" id="PF01844">
    <property type="entry name" value="HNH"/>
    <property type="match status" value="1"/>
</dbReference>
<evidence type="ECO:0000313" key="2">
    <source>
        <dbReference type="EMBL" id="RGE56315.1"/>
    </source>
</evidence>
<comment type="caution">
    <text evidence="2">The sequence shown here is derived from an EMBL/GenBank/DDBJ whole genome shotgun (WGS) entry which is preliminary data.</text>
</comment>
<dbReference type="InterPro" id="IPR002711">
    <property type="entry name" value="HNH"/>
</dbReference>
<gene>
    <name evidence="2" type="ORF">DXC51_25015</name>
</gene>
<feature type="domain" description="HNH" evidence="1">
    <location>
        <begin position="358"/>
        <end position="402"/>
    </location>
</feature>
<keyword evidence="3" id="KW-1185">Reference proteome</keyword>
<dbReference type="EMBL" id="QVLV01000027">
    <property type="protein sequence ID" value="RGE56315.1"/>
    <property type="molecule type" value="Genomic_DNA"/>
</dbReference>
<evidence type="ECO:0000259" key="1">
    <source>
        <dbReference type="Pfam" id="PF01844"/>
    </source>
</evidence>
<sequence length="440" mass="51454">MKTDNRAWLITCNPRLYDVIGAFARFKKIEWKQNNNINKGDIVYIYVGSPIKCLKYKCRALKVNLDKTTINDSDFVLDGSNYKFCGRYMELLLLEEYDIPELDIKRLREHGLRTIQGPSRITDELKRYIQKIITKYYNVSCLDNSDIQKLRDEKYPKDYANPSNINTEQWQHLLKDPNVFRLSDIKLMKKFYLSDNHATTCSELAIHDGCSPSSYTTSIVALAKRVCVATGTEPLIDETGKKRWWRILFWGRYREDRHFEWKMRPELATAISALYPELNVNMAEKLEETELLSDLKQSSLKNMTLGFQHKGIPRKKQVAIYNNGCKVYKRDRQISINALAHAWYKCEVNGLHWTFIRKGSDKNYTEPHHLVPMSYSDMFEVSLDVEENIVSLCSNCHNQLHYGEGAELLLKKLYNEREKELENVGIHIGFSELLKMYGIK</sequence>
<dbReference type="GO" id="GO:0004519">
    <property type="term" value="F:endonuclease activity"/>
    <property type="evidence" value="ECO:0007669"/>
    <property type="project" value="InterPro"/>
</dbReference>
<dbReference type="GO" id="GO:0003676">
    <property type="term" value="F:nucleic acid binding"/>
    <property type="evidence" value="ECO:0007669"/>
    <property type="project" value="InterPro"/>
</dbReference>
<accession>A0A3E3HX64</accession>
<dbReference type="GeneID" id="97990026"/>
<organism evidence="2 3">
    <name type="scientific">Eisenbergiella massiliensis</name>
    <dbReference type="NCBI Taxonomy" id="1720294"/>
    <lineage>
        <taxon>Bacteria</taxon>
        <taxon>Bacillati</taxon>
        <taxon>Bacillota</taxon>
        <taxon>Clostridia</taxon>
        <taxon>Lachnospirales</taxon>
        <taxon>Lachnospiraceae</taxon>
        <taxon>Eisenbergiella</taxon>
    </lineage>
</organism>
<protein>
    <recommendedName>
        <fullName evidence="1">HNH domain-containing protein</fullName>
    </recommendedName>
</protein>
<dbReference type="RefSeq" id="WP_117545639.1">
    <property type="nucleotide sequence ID" value="NZ_JBKUNB010000005.1"/>
</dbReference>
<dbReference type="Proteomes" id="UP000260812">
    <property type="component" value="Unassembled WGS sequence"/>
</dbReference>
<proteinExistence type="predicted"/>
<dbReference type="GO" id="GO:0008270">
    <property type="term" value="F:zinc ion binding"/>
    <property type="evidence" value="ECO:0007669"/>
    <property type="project" value="InterPro"/>
</dbReference>
<evidence type="ECO:0000313" key="3">
    <source>
        <dbReference type="Proteomes" id="UP000260812"/>
    </source>
</evidence>
<reference evidence="2" key="1">
    <citation type="submission" date="2018-08" db="EMBL/GenBank/DDBJ databases">
        <title>A genome reference for cultivated species of the human gut microbiota.</title>
        <authorList>
            <person name="Zou Y."/>
            <person name="Xue W."/>
            <person name="Luo G."/>
        </authorList>
    </citation>
    <scope>NUCLEOTIDE SEQUENCE [LARGE SCALE GENOMIC DNA]</scope>
    <source>
        <strain evidence="2">TF05-5AC</strain>
    </source>
</reference>
<name>A0A3E3HX64_9FIRM</name>
<dbReference type="AlphaFoldDB" id="A0A3E3HX64"/>